<evidence type="ECO:0000256" key="1">
    <source>
        <dbReference type="SAM" id="MobiDB-lite"/>
    </source>
</evidence>
<dbReference type="Proteomes" id="UP001500711">
    <property type="component" value="Unassembled WGS sequence"/>
</dbReference>
<accession>A0ABP7BAZ7</accession>
<comment type="caution">
    <text evidence="2">The sequence shown here is derived from an EMBL/GenBank/DDBJ whole genome shotgun (WGS) entry which is preliminary data.</text>
</comment>
<keyword evidence="3" id="KW-1185">Reference proteome</keyword>
<dbReference type="EMBL" id="BAABBE010000012">
    <property type="protein sequence ID" value="GAA3653448.1"/>
    <property type="molecule type" value="Genomic_DNA"/>
</dbReference>
<gene>
    <name evidence="2" type="ORF">GCM10022267_44710</name>
</gene>
<feature type="region of interest" description="Disordered" evidence="1">
    <location>
        <begin position="1"/>
        <end position="20"/>
    </location>
</feature>
<evidence type="ECO:0000313" key="2">
    <source>
        <dbReference type="EMBL" id="GAA3653448.1"/>
    </source>
</evidence>
<proteinExistence type="predicted"/>
<protein>
    <submittedName>
        <fullName evidence="2">Uncharacterized protein</fullName>
    </submittedName>
</protein>
<reference evidence="3" key="1">
    <citation type="journal article" date="2019" name="Int. J. Syst. Evol. Microbiol.">
        <title>The Global Catalogue of Microorganisms (GCM) 10K type strain sequencing project: providing services to taxonomists for standard genome sequencing and annotation.</title>
        <authorList>
            <consortium name="The Broad Institute Genomics Platform"/>
            <consortium name="The Broad Institute Genome Sequencing Center for Infectious Disease"/>
            <person name="Wu L."/>
            <person name="Ma J."/>
        </authorList>
    </citation>
    <scope>NUCLEOTIDE SEQUENCE [LARGE SCALE GENOMIC DNA]</scope>
    <source>
        <strain evidence="3">JCM 17494</strain>
    </source>
</reference>
<name>A0ABP7BAZ7_9PSEU</name>
<organism evidence="2 3">
    <name type="scientific">Lentzea roselyniae</name>
    <dbReference type="NCBI Taxonomy" id="531940"/>
    <lineage>
        <taxon>Bacteria</taxon>
        <taxon>Bacillati</taxon>
        <taxon>Actinomycetota</taxon>
        <taxon>Actinomycetes</taxon>
        <taxon>Pseudonocardiales</taxon>
        <taxon>Pseudonocardiaceae</taxon>
        <taxon>Lentzea</taxon>
    </lineage>
</organism>
<evidence type="ECO:0000313" key="3">
    <source>
        <dbReference type="Proteomes" id="UP001500711"/>
    </source>
</evidence>
<sequence>MRAPPRLRRPDEDVLRQVHSGRCRAHGDMPVRSVPSDRKAEIEVLAADREVVVSQSWPDILLFRAGGFAWPVRPRVNCAVASPARFTRTGRIQW</sequence>